<dbReference type="InterPro" id="IPR009548">
    <property type="entry name" value="Prkrip1"/>
</dbReference>
<dbReference type="Proteomes" id="UP001499951">
    <property type="component" value="Unassembled WGS sequence"/>
</dbReference>
<accession>A0ABP3PJQ8</accession>
<evidence type="ECO:0000313" key="3">
    <source>
        <dbReference type="Proteomes" id="UP001499951"/>
    </source>
</evidence>
<feature type="region of interest" description="Disordered" evidence="1">
    <location>
        <begin position="1"/>
        <end position="38"/>
    </location>
</feature>
<gene>
    <name evidence="2" type="ORF">GCM10008942_14810</name>
</gene>
<evidence type="ECO:0000256" key="1">
    <source>
        <dbReference type="SAM" id="MobiDB-lite"/>
    </source>
</evidence>
<feature type="compositionally biased region" description="Basic and acidic residues" evidence="1">
    <location>
        <begin position="14"/>
        <end position="38"/>
    </location>
</feature>
<dbReference type="RefSeq" id="WP_166932825.1">
    <property type="nucleotide sequence ID" value="NZ_BAAADD010000003.1"/>
</dbReference>
<comment type="caution">
    <text evidence="2">The sequence shown here is derived from an EMBL/GenBank/DDBJ whole genome shotgun (WGS) entry which is preliminary data.</text>
</comment>
<keyword evidence="3" id="KW-1185">Reference proteome</keyword>
<feature type="region of interest" description="Disordered" evidence="1">
    <location>
        <begin position="66"/>
        <end position="89"/>
    </location>
</feature>
<feature type="compositionally biased region" description="Basic residues" evidence="1">
    <location>
        <begin position="79"/>
        <end position="89"/>
    </location>
</feature>
<dbReference type="EMBL" id="BAAADD010000003">
    <property type="protein sequence ID" value="GAA0567299.1"/>
    <property type="molecule type" value="Genomic_DNA"/>
</dbReference>
<evidence type="ECO:0008006" key="4">
    <source>
        <dbReference type="Google" id="ProtNLM"/>
    </source>
</evidence>
<protein>
    <recommendedName>
        <fullName evidence="4">Transcriptional regulator</fullName>
    </recommendedName>
</protein>
<proteinExistence type="predicted"/>
<reference evidence="3" key="1">
    <citation type="journal article" date="2019" name="Int. J. Syst. Evol. Microbiol.">
        <title>The Global Catalogue of Microorganisms (GCM) 10K type strain sequencing project: providing services to taxonomists for standard genome sequencing and annotation.</title>
        <authorList>
            <consortium name="The Broad Institute Genomics Platform"/>
            <consortium name="The Broad Institute Genome Sequencing Center for Infectious Disease"/>
            <person name="Wu L."/>
            <person name="Ma J."/>
        </authorList>
    </citation>
    <scope>NUCLEOTIDE SEQUENCE [LARGE SCALE GENOMIC DNA]</scope>
    <source>
        <strain evidence="3">JCM 15089</strain>
    </source>
</reference>
<organism evidence="2 3">
    <name type="scientific">Rhizomicrobium electricum</name>
    <dbReference type="NCBI Taxonomy" id="480070"/>
    <lineage>
        <taxon>Bacteria</taxon>
        <taxon>Pseudomonadati</taxon>
        <taxon>Pseudomonadota</taxon>
        <taxon>Alphaproteobacteria</taxon>
        <taxon>Micropepsales</taxon>
        <taxon>Micropepsaceae</taxon>
        <taxon>Rhizomicrobium</taxon>
    </lineage>
</organism>
<evidence type="ECO:0000313" key="2">
    <source>
        <dbReference type="EMBL" id="GAA0567299.1"/>
    </source>
</evidence>
<name>A0ABP3PJQ8_9PROT</name>
<sequence length="89" mass="9781">MSDDNTKTVAPSAAKRETARRNAMDHFAASERRDTEVRKEIERQQAADAAKTAKLRALRLAKEEADRIAAANAPAPAPKTRKASKPRAR</sequence>
<dbReference type="Pfam" id="PF06658">
    <property type="entry name" value="DUF1168"/>
    <property type="match status" value="1"/>
</dbReference>